<comment type="caution">
    <text evidence="2">The sequence shown here is derived from an EMBL/GenBank/DDBJ whole genome shotgun (WGS) entry which is preliminary data.</text>
</comment>
<feature type="region of interest" description="Disordered" evidence="1">
    <location>
        <begin position="158"/>
        <end position="183"/>
    </location>
</feature>
<gene>
    <name evidence="2" type="ORF">QC762_0028490</name>
</gene>
<sequence>MSKPSFFFQPHILPHHTHYHITSPTPTSLSLPIPLQTTTVAWPCLASHMQKIDCWQPFGDVTKDVPRAPPFVKKGVHHCHCDLPLECRIGGPTSKRPESPYWGCAKWQPEGQHGACETWIWEGDMENAHRKWERENGSEPCVTKRWLAETAEGRFSEGGGLRKVAGNGRKRRSQMGNGKRLRDMLGSIDVKAEEVEDDDDFIDRDKDSHWGSTSWQQVEGDGEEDEGEEVISQTQGGRAEDDDDDDGMSIPSTIHGLRPRGRNLKAHHFIDLTTSDQEDEQSDHRRPRALQMEVKALKKENEVLKVENKALAKDLEGEKEVVELKNRETAILKEKVEAREDLIRQLKGEDAVVKKQQEKVPVVGDMGTVKLGGMVKAVRGVMARHPWWSIRVHL</sequence>
<organism evidence="2 3">
    <name type="scientific">Podospora pseudocomata</name>
    <dbReference type="NCBI Taxonomy" id="2093779"/>
    <lineage>
        <taxon>Eukaryota</taxon>
        <taxon>Fungi</taxon>
        <taxon>Dikarya</taxon>
        <taxon>Ascomycota</taxon>
        <taxon>Pezizomycotina</taxon>
        <taxon>Sordariomycetes</taxon>
        <taxon>Sordariomycetidae</taxon>
        <taxon>Sordariales</taxon>
        <taxon>Podosporaceae</taxon>
        <taxon>Podospora</taxon>
    </lineage>
</organism>
<feature type="region of interest" description="Disordered" evidence="1">
    <location>
        <begin position="199"/>
        <end position="262"/>
    </location>
</feature>
<accession>A0ABR0GS82</accession>
<dbReference type="EMBL" id="JAFFHA010000002">
    <property type="protein sequence ID" value="KAK4658489.1"/>
    <property type="molecule type" value="Genomic_DNA"/>
</dbReference>
<dbReference type="GeneID" id="87902733"/>
<evidence type="ECO:0000313" key="2">
    <source>
        <dbReference type="EMBL" id="KAK4658489.1"/>
    </source>
</evidence>
<protein>
    <submittedName>
        <fullName evidence="2">Uncharacterized protein</fullName>
    </submittedName>
</protein>
<proteinExistence type="predicted"/>
<dbReference type="Proteomes" id="UP001323405">
    <property type="component" value="Unassembled WGS sequence"/>
</dbReference>
<name>A0ABR0GS82_9PEZI</name>
<dbReference type="RefSeq" id="XP_062747461.1">
    <property type="nucleotide sequence ID" value="XM_062883185.1"/>
</dbReference>
<feature type="compositionally biased region" description="Acidic residues" evidence="1">
    <location>
        <begin position="220"/>
        <end position="229"/>
    </location>
</feature>
<evidence type="ECO:0000256" key="1">
    <source>
        <dbReference type="SAM" id="MobiDB-lite"/>
    </source>
</evidence>
<reference evidence="2 3" key="1">
    <citation type="journal article" date="2023" name="bioRxiv">
        <title>High-quality genome assemblies of four members of thePodospora anserinaspecies complex.</title>
        <authorList>
            <person name="Ament-Velasquez S.L."/>
            <person name="Vogan A.A."/>
            <person name="Wallerman O."/>
            <person name="Hartmann F."/>
            <person name="Gautier V."/>
            <person name="Silar P."/>
            <person name="Giraud T."/>
            <person name="Johannesson H."/>
        </authorList>
    </citation>
    <scope>NUCLEOTIDE SEQUENCE [LARGE SCALE GENOMIC DNA]</scope>
    <source>
        <strain evidence="2 3">CBS 415.72m</strain>
    </source>
</reference>
<keyword evidence="3" id="KW-1185">Reference proteome</keyword>
<evidence type="ECO:0000313" key="3">
    <source>
        <dbReference type="Proteomes" id="UP001323405"/>
    </source>
</evidence>